<sequence>MESTASSNDNVLTCFAPFPKELENGEASSGNIFGNLFSKIFSSAKDQKNTKDEEASSDEQQQCTSEILSNEENADDSASLTDTNREDKNEDGSSGRSSRAGGTEGTRKLSIRVSSLFRSRRASLIDYNR</sequence>
<reference evidence="4" key="1">
    <citation type="submission" date="2017-02" db="UniProtKB">
        <authorList>
            <consortium name="WormBaseParasite"/>
        </authorList>
    </citation>
    <scope>IDENTIFICATION</scope>
</reference>
<feature type="compositionally biased region" description="Basic and acidic residues" evidence="1">
    <location>
        <begin position="45"/>
        <end position="54"/>
    </location>
</feature>
<gene>
    <name evidence="2" type="ORF">ASIM_LOCUS1757</name>
</gene>
<evidence type="ECO:0000256" key="1">
    <source>
        <dbReference type="SAM" id="MobiDB-lite"/>
    </source>
</evidence>
<dbReference type="EMBL" id="UYRR01002027">
    <property type="protein sequence ID" value="VDK19204.1"/>
    <property type="molecule type" value="Genomic_DNA"/>
</dbReference>
<evidence type="ECO:0000313" key="3">
    <source>
        <dbReference type="Proteomes" id="UP000267096"/>
    </source>
</evidence>
<dbReference type="Proteomes" id="UP000267096">
    <property type="component" value="Unassembled WGS sequence"/>
</dbReference>
<evidence type="ECO:0000313" key="2">
    <source>
        <dbReference type="EMBL" id="VDK19204.1"/>
    </source>
</evidence>
<organism evidence="4">
    <name type="scientific">Anisakis simplex</name>
    <name type="common">Herring worm</name>
    <dbReference type="NCBI Taxonomy" id="6269"/>
    <lineage>
        <taxon>Eukaryota</taxon>
        <taxon>Metazoa</taxon>
        <taxon>Ecdysozoa</taxon>
        <taxon>Nematoda</taxon>
        <taxon>Chromadorea</taxon>
        <taxon>Rhabditida</taxon>
        <taxon>Spirurina</taxon>
        <taxon>Ascaridomorpha</taxon>
        <taxon>Ascaridoidea</taxon>
        <taxon>Anisakidae</taxon>
        <taxon>Anisakis</taxon>
        <taxon>Anisakis simplex complex</taxon>
    </lineage>
</organism>
<feature type="compositionally biased region" description="Polar residues" evidence="1">
    <location>
        <begin position="58"/>
        <end position="82"/>
    </location>
</feature>
<evidence type="ECO:0000313" key="4">
    <source>
        <dbReference type="WBParaSite" id="ASIM_0000188601-mRNA-1"/>
    </source>
</evidence>
<name>A0A0M3J2X4_ANISI</name>
<feature type="compositionally biased region" description="Basic and acidic residues" evidence="1">
    <location>
        <begin position="83"/>
        <end position="93"/>
    </location>
</feature>
<keyword evidence="3" id="KW-1185">Reference proteome</keyword>
<dbReference type="AlphaFoldDB" id="A0A0M3J2X4"/>
<feature type="region of interest" description="Disordered" evidence="1">
    <location>
        <begin position="44"/>
        <end position="107"/>
    </location>
</feature>
<proteinExistence type="predicted"/>
<protein>
    <submittedName>
        <fullName evidence="2 4">Uncharacterized protein</fullName>
    </submittedName>
</protein>
<accession>A0A0M3J2X4</accession>
<reference evidence="2 3" key="2">
    <citation type="submission" date="2018-11" db="EMBL/GenBank/DDBJ databases">
        <authorList>
            <consortium name="Pathogen Informatics"/>
        </authorList>
    </citation>
    <scope>NUCLEOTIDE SEQUENCE [LARGE SCALE GENOMIC DNA]</scope>
</reference>
<dbReference type="WBParaSite" id="ASIM_0000188601-mRNA-1">
    <property type="protein sequence ID" value="ASIM_0000188601-mRNA-1"/>
    <property type="gene ID" value="ASIM_0000188601"/>
</dbReference>